<dbReference type="AlphaFoldDB" id="Q67VV4"/>
<reference evidence="4" key="3">
    <citation type="journal article" date="2005" name="Nature">
        <title>The map-based sequence of the rice genome.</title>
        <authorList>
            <consortium name="International rice genome sequencing project (IRGSP)"/>
            <person name="Matsumoto T."/>
            <person name="Wu J."/>
            <person name="Kanamori H."/>
            <person name="Katayose Y."/>
            <person name="Fujisawa M."/>
            <person name="Namiki N."/>
            <person name="Mizuno H."/>
            <person name="Yamamoto K."/>
            <person name="Antonio B.A."/>
            <person name="Baba T."/>
            <person name="Sakata K."/>
            <person name="Nagamura Y."/>
            <person name="Aoki H."/>
            <person name="Arikawa K."/>
            <person name="Arita K."/>
            <person name="Bito T."/>
            <person name="Chiden Y."/>
            <person name="Fujitsuka N."/>
            <person name="Fukunaka R."/>
            <person name="Hamada M."/>
            <person name="Harada C."/>
            <person name="Hayashi A."/>
            <person name="Hijishita S."/>
            <person name="Honda M."/>
            <person name="Hosokawa S."/>
            <person name="Ichikawa Y."/>
            <person name="Idonuma A."/>
            <person name="Iijima M."/>
            <person name="Ikeda M."/>
            <person name="Ikeno M."/>
            <person name="Ito K."/>
            <person name="Ito S."/>
            <person name="Ito T."/>
            <person name="Ito Y."/>
            <person name="Ito Y."/>
            <person name="Iwabuchi A."/>
            <person name="Kamiya K."/>
            <person name="Karasawa W."/>
            <person name="Kurita K."/>
            <person name="Katagiri S."/>
            <person name="Kikuta A."/>
            <person name="Kobayashi H."/>
            <person name="Kobayashi N."/>
            <person name="Machita K."/>
            <person name="Maehara T."/>
            <person name="Masukawa M."/>
            <person name="Mizubayashi T."/>
            <person name="Mukai Y."/>
            <person name="Nagasaki H."/>
            <person name="Nagata Y."/>
            <person name="Naito S."/>
            <person name="Nakashima M."/>
            <person name="Nakama Y."/>
            <person name="Nakamichi Y."/>
            <person name="Nakamura M."/>
            <person name="Meguro A."/>
            <person name="Negishi M."/>
            <person name="Ohta I."/>
            <person name="Ohta T."/>
            <person name="Okamoto M."/>
            <person name="Ono N."/>
            <person name="Saji S."/>
            <person name="Sakaguchi M."/>
            <person name="Sakai K."/>
            <person name="Shibata M."/>
            <person name="Shimokawa T."/>
            <person name="Song J."/>
            <person name="Takazaki Y."/>
            <person name="Terasawa K."/>
            <person name="Tsugane M."/>
            <person name="Tsuji K."/>
            <person name="Ueda S."/>
            <person name="Waki K."/>
            <person name="Yamagata H."/>
            <person name="Yamamoto M."/>
            <person name="Yamamoto S."/>
            <person name="Yamane H."/>
            <person name="Yoshiki S."/>
            <person name="Yoshihara R."/>
            <person name="Yukawa K."/>
            <person name="Zhong H."/>
            <person name="Yano M."/>
            <person name="Yuan Q."/>
            <person name="Ouyang S."/>
            <person name="Liu J."/>
            <person name="Jones K.M."/>
            <person name="Gansberger K."/>
            <person name="Moffat K."/>
            <person name="Hill J."/>
            <person name="Bera J."/>
            <person name="Fadrosh D."/>
            <person name="Jin S."/>
            <person name="Johri S."/>
            <person name="Kim M."/>
            <person name="Overton L."/>
            <person name="Reardon M."/>
            <person name="Tsitrin T."/>
            <person name="Vuong H."/>
            <person name="Weaver B."/>
            <person name="Ciecko A."/>
            <person name="Tallon L."/>
            <person name="Jackson J."/>
            <person name="Pai G."/>
            <person name="Aken S.V."/>
            <person name="Utterback T."/>
            <person name="Reidmuller S."/>
            <person name="Feldblyum T."/>
            <person name="Hsiao J."/>
            <person name="Zismann V."/>
            <person name="Iobst S."/>
            <person name="de Vazeille A.R."/>
            <person name="Buell C.R."/>
            <person name="Ying K."/>
            <person name="Li Y."/>
            <person name="Lu T."/>
            <person name="Huang Y."/>
            <person name="Zhao Q."/>
            <person name="Feng Q."/>
            <person name="Zhang L."/>
            <person name="Zhu J."/>
            <person name="Weng Q."/>
            <person name="Mu J."/>
            <person name="Lu Y."/>
            <person name="Fan D."/>
            <person name="Liu Y."/>
            <person name="Guan J."/>
            <person name="Zhang Y."/>
            <person name="Yu S."/>
            <person name="Liu X."/>
            <person name="Zhang Y."/>
            <person name="Hong G."/>
            <person name="Han B."/>
            <person name="Choisne N."/>
            <person name="Demange N."/>
            <person name="Orjeda G."/>
            <person name="Samain S."/>
            <person name="Cattolico L."/>
            <person name="Pelletier E."/>
            <person name="Couloux A."/>
            <person name="Segurens B."/>
            <person name="Wincker P."/>
            <person name="D'Hont A."/>
            <person name="Scarpelli C."/>
            <person name="Weissenbach J."/>
            <person name="Salanoubat M."/>
            <person name="Quetier F."/>
            <person name="Yu Y."/>
            <person name="Kim H.R."/>
            <person name="Rambo T."/>
            <person name="Currie J."/>
            <person name="Collura K."/>
            <person name="Luo M."/>
            <person name="Yang T."/>
            <person name="Ammiraju J.S.S."/>
            <person name="Engler F."/>
            <person name="Soderlund C."/>
            <person name="Wing R.A."/>
            <person name="Palmer L.E."/>
            <person name="de la Bastide M."/>
            <person name="Spiegel L."/>
            <person name="Nascimento L."/>
            <person name="Zutavern T."/>
            <person name="O'Shaughnessy A."/>
            <person name="Dike S."/>
            <person name="Dedhia N."/>
            <person name="Preston R."/>
            <person name="Balija V."/>
            <person name="McCombie W.R."/>
            <person name="Chow T."/>
            <person name="Chen H."/>
            <person name="Chung M."/>
            <person name="Chen C."/>
            <person name="Shaw J."/>
            <person name="Wu H."/>
            <person name="Hsiao K."/>
            <person name="Chao Y."/>
            <person name="Chu M."/>
            <person name="Cheng C."/>
            <person name="Hour A."/>
            <person name="Lee P."/>
            <person name="Lin S."/>
            <person name="Lin Y."/>
            <person name="Liou J."/>
            <person name="Liu S."/>
            <person name="Hsing Y."/>
            <person name="Raghuvanshi S."/>
            <person name="Mohanty A."/>
            <person name="Bharti A.K."/>
            <person name="Gaur A."/>
            <person name="Gupta V."/>
            <person name="Kumar D."/>
            <person name="Ravi V."/>
            <person name="Vij S."/>
            <person name="Kapur A."/>
            <person name="Khurana P."/>
            <person name="Khurana P."/>
            <person name="Khurana J.P."/>
            <person name="Tyagi A.K."/>
            <person name="Gaikwad K."/>
            <person name="Singh A."/>
            <person name="Dalal V."/>
            <person name="Srivastava S."/>
            <person name="Dixit A."/>
            <person name="Pal A.K."/>
            <person name="Ghazi I.A."/>
            <person name="Yadav M."/>
            <person name="Pandit A."/>
            <person name="Bhargava A."/>
            <person name="Sureshbabu K."/>
            <person name="Batra K."/>
            <person name="Sharma T.R."/>
            <person name="Mohapatra T."/>
            <person name="Singh N.K."/>
            <person name="Messing J."/>
            <person name="Nelson A.B."/>
            <person name="Fuks G."/>
            <person name="Kavchok S."/>
            <person name="Keizer G."/>
            <person name="Linton E."/>
            <person name="Llaca V."/>
            <person name="Song R."/>
            <person name="Tanyolac B."/>
            <person name="Young S."/>
            <person name="Ho-Il K."/>
            <person name="Hahn J.H."/>
            <person name="Sangsakoo G."/>
            <person name="Vanavichit A."/>
            <person name="de Mattos Luiz.A.T."/>
            <person name="Zimmer P.D."/>
            <person name="Malone G."/>
            <person name="Dellagostin O."/>
            <person name="de Oliveira A.C."/>
            <person name="Bevan M."/>
            <person name="Bancroft I."/>
            <person name="Minx P."/>
            <person name="Cordum H."/>
            <person name="Wilson R."/>
            <person name="Cheng Z."/>
            <person name="Jin W."/>
            <person name="Jiang J."/>
            <person name="Leong S.A."/>
            <person name="Iwama H."/>
            <person name="Gojobori T."/>
            <person name="Itoh T."/>
            <person name="Niimura Y."/>
            <person name="Fujii Y."/>
            <person name="Habara T."/>
            <person name="Sakai H."/>
            <person name="Sato Y."/>
            <person name="Wilson G."/>
            <person name="Kumar K."/>
            <person name="McCouch S."/>
            <person name="Juretic N."/>
            <person name="Hoen D."/>
            <person name="Wright S."/>
            <person name="Bruskiewich R."/>
            <person name="Bureau T."/>
            <person name="Miyao A."/>
            <person name="Hirochika H."/>
            <person name="Nishikawa T."/>
            <person name="Kadowaki K."/>
            <person name="Sugiura M."/>
            <person name="Burr B."/>
            <person name="Sasaki T."/>
        </authorList>
    </citation>
    <scope>NUCLEOTIDE SEQUENCE [LARGE SCALE GENOMIC DNA]</scope>
    <source>
        <strain evidence="4">cv. Nipponbare</strain>
    </source>
</reference>
<reference evidence="3" key="2">
    <citation type="submission" date="2002-02" db="EMBL/GenBank/DDBJ databases">
        <title>Oryza sativa nipponbare(GA3) genomic DNA, chromosome 6, BAC clone:OSJNBa0023I22.</title>
        <authorList>
            <person name="Sasaki T."/>
            <person name="Matsumoto T."/>
            <person name="Yamamoto K."/>
        </authorList>
    </citation>
    <scope>NUCLEOTIDE SEQUENCE</scope>
</reference>
<feature type="compositionally biased region" description="Pro residues" evidence="1">
    <location>
        <begin position="46"/>
        <end position="79"/>
    </location>
</feature>
<feature type="compositionally biased region" description="Basic residues" evidence="1">
    <location>
        <begin position="90"/>
        <end position="103"/>
    </location>
</feature>
<proteinExistence type="predicted"/>
<evidence type="ECO:0000256" key="1">
    <source>
        <dbReference type="SAM" id="MobiDB-lite"/>
    </source>
</evidence>
<evidence type="ECO:0000313" key="2">
    <source>
        <dbReference type="EMBL" id="BAD37390.1"/>
    </source>
</evidence>
<feature type="compositionally biased region" description="Low complexity" evidence="1">
    <location>
        <begin position="24"/>
        <end position="35"/>
    </location>
</feature>
<sequence length="150" mass="16042">MKHKIKKKNRQQMGGRRRPPGPRPLGVCASSAATPARRRSSCRAPLLPPGLPPGPPARPPPRLPPGLPPRPPARPPPPLASGAAAPAWCRRYRPAGRRSRSRGRGGTVGEVERKGMKGRGRGGEGDINERGGDREEIARGSRDSLCSRLV</sequence>
<evidence type="ECO:0000313" key="3">
    <source>
        <dbReference type="EMBL" id="BAD37715.1"/>
    </source>
</evidence>
<dbReference type="Proteomes" id="UP000000763">
    <property type="component" value="Chromosome 6"/>
</dbReference>
<feature type="compositionally biased region" description="Basic residues" evidence="1">
    <location>
        <begin position="1"/>
        <end position="20"/>
    </location>
</feature>
<accession>Q67VV4</accession>
<feature type="compositionally biased region" description="Basic and acidic residues" evidence="1">
    <location>
        <begin position="110"/>
        <end position="142"/>
    </location>
</feature>
<gene>
    <name evidence="3" type="ORF">OSJNBa0023I22.10</name>
    <name evidence="2" type="ORF">P0530H05.25</name>
</gene>
<feature type="region of interest" description="Disordered" evidence="1">
    <location>
        <begin position="1"/>
        <end position="150"/>
    </location>
</feature>
<reference evidence="2" key="1">
    <citation type="submission" date="2001-04" db="EMBL/GenBank/DDBJ databases">
        <title>Oryza sativa nipponbare(GA3) genomic DNA, chromosome 6, PAC clone:P0530H05.</title>
        <authorList>
            <person name="Sasaki T."/>
            <person name="Matsumoto T."/>
            <person name="Yamamoto K."/>
        </authorList>
    </citation>
    <scope>NUCLEOTIDE SEQUENCE</scope>
</reference>
<reference evidence="4" key="4">
    <citation type="journal article" date="2008" name="Nucleic Acids Res.">
        <title>The rice annotation project database (RAP-DB): 2008 update.</title>
        <authorList>
            <consortium name="The rice annotation project (RAP)"/>
        </authorList>
    </citation>
    <scope>GENOME REANNOTATION</scope>
    <source>
        <strain evidence="4">cv. Nipponbare</strain>
    </source>
</reference>
<organism evidence="3 4">
    <name type="scientific">Oryza sativa subsp. japonica</name>
    <name type="common">Rice</name>
    <dbReference type="NCBI Taxonomy" id="39947"/>
    <lineage>
        <taxon>Eukaryota</taxon>
        <taxon>Viridiplantae</taxon>
        <taxon>Streptophyta</taxon>
        <taxon>Embryophyta</taxon>
        <taxon>Tracheophyta</taxon>
        <taxon>Spermatophyta</taxon>
        <taxon>Magnoliopsida</taxon>
        <taxon>Liliopsida</taxon>
        <taxon>Poales</taxon>
        <taxon>Poaceae</taxon>
        <taxon>BOP clade</taxon>
        <taxon>Oryzoideae</taxon>
        <taxon>Oryzeae</taxon>
        <taxon>Oryzinae</taxon>
        <taxon>Oryza</taxon>
        <taxon>Oryza sativa</taxon>
    </lineage>
</organism>
<name>Q67VV4_ORYSJ</name>
<dbReference type="EMBL" id="AP003541">
    <property type="protein sequence ID" value="BAD37390.1"/>
    <property type="molecule type" value="Genomic_DNA"/>
</dbReference>
<evidence type="ECO:0000313" key="4">
    <source>
        <dbReference type="Proteomes" id="UP000000763"/>
    </source>
</evidence>
<protein>
    <submittedName>
        <fullName evidence="3">Uncharacterized protein</fullName>
    </submittedName>
</protein>
<dbReference type="EMBL" id="AP004733">
    <property type="protein sequence ID" value="BAD37715.1"/>
    <property type="molecule type" value="Genomic_DNA"/>
</dbReference>